<proteinExistence type="inferred from homology"/>
<feature type="domain" description="Complex 1 LYR protein" evidence="7">
    <location>
        <begin position="12"/>
        <end position="66"/>
    </location>
</feature>
<dbReference type="EMBL" id="SGPK01000066">
    <property type="protein sequence ID" value="THH09358.1"/>
    <property type="molecule type" value="Genomic_DNA"/>
</dbReference>
<dbReference type="OrthoDB" id="277888at2759"/>
<evidence type="ECO:0000313" key="8">
    <source>
        <dbReference type="EMBL" id="THH09358.1"/>
    </source>
</evidence>
<dbReference type="PANTHER" id="PTHR46203">
    <property type="entry name" value="PROBABLE PEPTIDE CHAIN RELEASE FACTOR C12ORF65"/>
    <property type="match status" value="1"/>
</dbReference>
<comment type="subcellular location">
    <subcellularLocation>
        <location evidence="1">Mitochondrion</location>
    </subcellularLocation>
</comment>
<dbReference type="InterPro" id="IPR008011">
    <property type="entry name" value="Complex1_LYR_dom"/>
</dbReference>
<dbReference type="InterPro" id="IPR052405">
    <property type="entry name" value="Mito_Transl_Release_Factor"/>
</dbReference>
<dbReference type="Gene3D" id="3.30.160.20">
    <property type="match status" value="1"/>
</dbReference>
<feature type="compositionally biased region" description="Basic and acidic residues" evidence="5">
    <location>
        <begin position="296"/>
        <end position="307"/>
    </location>
</feature>
<comment type="similarity">
    <text evidence="2">Belongs to the prokaryotic/mitochondrial release factor family.</text>
</comment>
<name>A0A4S4LE43_9AGAM</name>
<dbReference type="GO" id="GO:0034551">
    <property type="term" value="P:mitochondrial respiratory chain complex III assembly"/>
    <property type="evidence" value="ECO:0007669"/>
    <property type="project" value="InterPro"/>
</dbReference>
<feature type="compositionally biased region" description="Basic residues" evidence="5">
    <location>
        <begin position="308"/>
        <end position="319"/>
    </location>
</feature>
<feature type="region of interest" description="Disordered" evidence="5">
    <location>
        <begin position="112"/>
        <end position="141"/>
    </location>
</feature>
<dbReference type="Pfam" id="PF05347">
    <property type="entry name" value="Complex1_LYR"/>
    <property type="match status" value="1"/>
</dbReference>
<accession>A0A4S4LE43</accession>
<evidence type="ECO:0000256" key="1">
    <source>
        <dbReference type="ARBA" id="ARBA00004173"/>
    </source>
</evidence>
<reference evidence="8 9" key="1">
    <citation type="submission" date="2019-02" db="EMBL/GenBank/DDBJ databases">
        <title>Genome sequencing of the rare red list fungi Phellinidium pouzarii.</title>
        <authorList>
            <person name="Buettner E."/>
            <person name="Kellner H."/>
        </authorList>
    </citation>
    <scope>NUCLEOTIDE SEQUENCE [LARGE SCALE GENOMIC DNA]</scope>
    <source>
        <strain evidence="8 9">DSM 108285</strain>
    </source>
</reference>
<keyword evidence="9" id="KW-1185">Reference proteome</keyword>
<evidence type="ECO:0000259" key="6">
    <source>
        <dbReference type="Pfam" id="PF00472"/>
    </source>
</evidence>
<dbReference type="GO" id="GO:0032543">
    <property type="term" value="P:mitochondrial translation"/>
    <property type="evidence" value="ECO:0007669"/>
    <property type="project" value="UniProtKB-ARBA"/>
</dbReference>
<organism evidence="8 9">
    <name type="scientific">Phellinidium pouzarii</name>
    <dbReference type="NCBI Taxonomy" id="167371"/>
    <lineage>
        <taxon>Eukaryota</taxon>
        <taxon>Fungi</taxon>
        <taxon>Dikarya</taxon>
        <taxon>Basidiomycota</taxon>
        <taxon>Agaricomycotina</taxon>
        <taxon>Agaricomycetes</taxon>
        <taxon>Hymenochaetales</taxon>
        <taxon>Hymenochaetaceae</taxon>
        <taxon>Phellinidium</taxon>
    </lineage>
</organism>
<dbReference type="AlphaFoldDB" id="A0A4S4LE43"/>
<dbReference type="SUPFAM" id="SSF75620">
    <property type="entry name" value="Release factor"/>
    <property type="match status" value="1"/>
</dbReference>
<dbReference type="GO" id="GO:0003747">
    <property type="term" value="F:translation release factor activity"/>
    <property type="evidence" value="ECO:0007669"/>
    <property type="project" value="InterPro"/>
</dbReference>
<dbReference type="CDD" id="cd20267">
    <property type="entry name" value="Complex1_LYR_LYRM7"/>
    <property type="match status" value="1"/>
</dbReference>
<evidence type="ECO:0000313" key="9">
    <source>
        <dbReference type="Proteomes" id="UP000308199"/>
    </source>
</evidence>
<gene>
    <name evidence="8" type="ORF">EW145_g2065</name>
</gene>
<evidence type="ECO:0000259" key="7">
    <source>
        <dbReference type="Pfam" id="PF05347"/>
    </source>
</evidence>
<feature type="region of interest" description="Disordered" evidence="5">
    <location>
        <begin position="290"/>
        <end position="326"/>
    </location>
</feature>
<dbReference type="InterPro" id="IPR045853">
    <property type="entry name" value="Pep_chain_release_fac_I_sf"/>
</dbReference>
<evidence type="ECO:0000256" key="4">
    <source>
        <dbReference type="ARBA" id="ARBA00023128"/>
    </source>
</evidence>
<feature type="domain" description="Prokaryotic-type class I peptide chain release factors" evidence="6">
    <location>
        <begin position="223"/>
        <end position="317"/>
    </location>
</feature>
<dbReference type="PANTHER" id="PTHR46203:SF1">
    <property type="entry name" value="MITOCHONDRIAL TRANSLATION RELEASE FACTOR IN RESCUE"/>
    <property type="match status" value="1"/>
</dbReference>
<feature type="compositionally biased region" description="Polar residues" evidence="5">
    <location>
        <begin position="112"/>
        <end position="122"/>
    </location>
</feature>
<dbReference type="GO" id="GO:0005739">
    <property type="term" value="C:mitochondrion"/>
    <property type="evidence" value="ECO:0007669"/>
    <property type="project" value="UniProtKB-SubCell"/>
</dbReference>
<keyword evidence="3" id="KW-0809">Transit peptide</keyword>
<dbReference type="Pfam" id="PF00472">
    <property type="entry name" value="RF-1"/>
    <property type="match status" value="1"/>
</dbReference>
<dbReference type="InterPro" id="IPR045298">
    <property type="entry name" value="Complex1_LYR_LYRM7"/>
</dbReference>
<dbReference type="Proteomes" id="UP000308199">
    <property type="component" value="Unassembled WGS sequence"/>
</dbReference>
<sequence length="326" mass="36329">MSITHELRASACATYRALFRAAAYTFKGDDHVLNAFRQKVRTEFHEGRSQSDPTAYAARVQFGREVADVLRRNVVQGVKVEQANSTPSQDRSMVLDGHGVWRLRITEHTELGSNESIKSRPSPSRMRKLGKGQPCCSSTASVASYSTSSSVGLRIREADIIPNPEIETENQEGHHEDSISDPSFASTSPSAPSLDPSSLPQNPSRNLNFSALKRAHKCRVKPDLDEADIEESFVRGSGPGGQSINKTKNNVQLMHKPTGIRITCQETRSLQQNRLTARKKLLEKLDQIANPGLSKENLKHAKQIERERRRRKKAKKKTQAKMCSSM</sequence>
<dbReference type="InterPro" id="IPR000352">
    <property type="entry name" value="Pep_chain_release_fac_I"/>
</dbReference>
<protein>
    <submittedName>
        <fullName evidence="8">Uncharacterized protein</fullName>
    </submittedName>
</protein>
<feature type="region of interest" description="Disordered" evidence="5">
    <location>
        <begin position="169"/>
        <end position="206"/>
    </location>
</feature>
<comment type="caution">
    <text evidence="8">The sequence shown here is derived from an EMBL/GenBank/DDBJ whole genome shotgun (WGS) entry which is preliminary data.</text>
</comment>
<keyword evidence="4" id="KW-0496">Mitochondrion</keyword>
<evidence type="ECO:0000256" key="2">
    <source>
        <dbReference type="ARBA" id="ARBA00010835"/>
    </source>
</evidence>
<evidence type="ECO:0000256" key="5">
    <source>
        <dbReference type="SAM" id="MobiDB-lite"/>
    </source>
</evidence>
<evidence type="ECO:0000256" key="3">
    <source>
        <dbReference type="ARBA" id="ARBA00022946"/>
    </source>
</evidence>
<feature type="compositionally biased region" description="Low complexity" evidence="5">
    <location>
        <begin position="180"/>
        <end position="200"/>
    </location>
</feature>